<sequence length="565" mass="64437">MEEEDVYASNVPSPAMFTECDGSSAGDRSNFRRPTNGTDIFAAFILGSESESDDGDDDDAVALPVIPRVFRATLDTSENEPIDTIQPPQQSSLPYPTFPAKSPSSSTTLFEPNDFFDFRWSPFPIPPIQSDLRRELFSNINVGPTLTKADPYEIFVHIWDRQFMEHIVSETNKYAQQLATQFILNNNIRPSSRICDWKDTSVDELYVFLAITIAMGVVAKGQVVDYWNSDESIFITPGFRVYMSLRRFQLLHRCLHFRDNKDMYKQNLSHSEAKLFKIQPVLDHLNSVFQSSYNLQQNIALDESLLQWKGWLEINQFISNKAAAVGIKTYEICESQTGYLWRFVVHARKRSVTAVPDSDPLQAFIPNLVLTLVQGLENKGHTLWMDNFYNSPALARKLKSLGFDCVGTLRTNRRFVPTMLADVTRAKMHPGEIIGLTSGDVDLLVWRNNNRVAMISTYHGNATAEIKGITKPAVVHDYNYMMGGVDKKDQMLAAFPIERKRTKVWYKKLFRRLLNVSVLNAYVIWTIIWRNTTWTRSLKAENGDYVWFAKNGSLHTALGAIRLHA</sequence>
<comment type="caution">
    <text evidence="1">The sequence shown here is derived from an EMBL/GenBank/DDBJ whole genome shotgun (WGS) entry which is preliminary data.</text>
</comment>
<reference evidence="1 2" key="1">
    <citation type="journal article" date="2022" name="Genome Biol. Evol.">
        <title>The Spruce Budworm Genome: Reconstructing the Evolutionary History of Antifreeze Proteins.</title>
        <authorList>
            <person name="Beliveau C."/>
            <person name="Gagne P."/>
            <person name="Picq S."/>
            <person name="Vernygora O."/>
            <person name="Keeling C.I."/>
            <person name="Pinkney K."/>
            <person name="Doucet D."/>
            <person name="Wen F."/>
            <person name="Johnston J.S."/>
            <person name="Maaroufi H."/>
            <person name="Boyle B."/>
            <person name="Laroche J."/>
            <person name="Dewar K."/>
            <person name="Juretic N."/>
            <person name="Blackburn G."/>
            <person name="Nisole A."/>
            <person name="Brunet B."/>
            <person name="Brandao M."/>
            <person name="Lumley L."/>
            <person name="Duan J."/>
            <person name="Quan G."/>
            <person name="Lucarotti C.J."/>
            <person name="Roe A.D."/>
            <person name="Sperling F.A.H."/>
            <person name="Levesque R.C."/>
            <person name="Cusson M."/>
        </authorList>
    </citation>
    <scope>NUCLEOTIDE SEQUENCE [LARGE SCALE GENOMIC DNA]</scope>
    <source>
        <strain evidence="1">Glfc:IPQL:Cfum</strain>
    </source>
</reference>
<name>A0ACC0JUS6_CHOFU</name>
<organism evidence="1 2">
    <name type="scientific">Choristoneura fumiferana</name>
    <name type="common">Spruce budworm moth</name>
    <name type="synonym">Archips fumiferana</name>
    <dbReference type="NCBI Taxonomy" id="7141"/>
    <lineage>
        <taxon>Eukaryota</taxon>
        <taxon>Metazoa</taxon>
        <taxon>Ecdysozoa</taxon>
        <taxon>Arthropoda</taxon>
        <taxon>Hexapoda</taxon>
        <taxon>Insecta</taxon>
        <taxon>Pterygota</taxon>
        <taxon>Neoptera</taxon>
        <taxon>Endopterygota</taxon>
        <taxon>Lepidoptera</taxon>
        <taxon>Glossata</taxon>
        <taxon>Ditrysia</taxon>
        <taxon>Tortricoidea</taxon>
        <taxon>Tortricidae</taxon>
        <taxon>Tortricinae</taxon>
        <taxon>Choristoneura</taxon>
    </lineage>
</organism>
<gene>
    <name evidence="1" type="ORF">MSG28_002285</name>
</gene>
<protein>
    <submittedName>
        <fullName evidence="1">Uncharacterized protein</fullName>
    </submittedName>
</protein>
<proteinExistence type="predicted"/>
<dbReference type="EMBL" id="CM046103">
    <property type="protein sequence ID" value="KAI8427971.1"/>
    <property type="molecule type" value="Genomic_DNA"/>
</dbReference>
<dbReference type="Proteomes" id="UP001064048">
    <property type="component" value="Chromosome 3"/>
</dbReference>
<accession>A0ACC0JUS6</accession>
<keyword evidence="2" id="KW-1185">Reference proteome</keyword>
<evidence type="ECO:0000313" key="1">
    <source>
        <dbReference type="EMBL" id="KAI8427971.1"/>
    </source>
</evidence>
<evidence type="ECO:0000313" key="2">
    <source>
        <dbReference type="Proteomes" id="UP001064048"/>
    </source>
</evidence>